<proteinExistence type="inferred from homology"/>
<evidence type="ECO:0000256" key="7">
    <source>
        <dbReference type="ARBA" id="ARBA00022989"/>
    </source>
</evidence>
<comment type="subcellular location">
    <subcellularLocation>
        <location evidence="2">Endoplasmic reticulum membrane</location>
        <topology evidence="2">Multi-pass membrane protein</topology>
    </subcellularLocation>
</comment>
<sequence>MHIILFRVFVLSLTFGLITPTSKLLDNKVFALKTAPRDHDLIVVDSEFFEKCIHSSPRNYSFTCHRCSIKRRKAVEQVAPKFIRSLFWLCGLQAQLRTSSTFKTAPFVLHFGPRVSINDCDKTNHPEIVATPTLLAAWITKVSDVDVEVVVSMDFSVLFPIACVLLFCALLRKFAWLRNTKIIATLCLAFICSMCSGLMWVIIHSMPFLTVRDGKVVYLYPENRAQFGGECLLIVMFYAMTSGGLVFLTNKCPKFRNSGFTYTIRVLIGLGVTVLGFNQMAEYYTMKAGYLPFHISLL</sequence>
<evidence type="ECO:0000256" key="3">
    <source>
        <dbReference type="ARBA" id="ARBA00009561"/>
    </source>
</evidence>
<feature type="chain" id="PRO_5045287412" evidence="10">
    <location>
        <begin position="17"/>
        <end position="298"/>
    </location>
</feature>
<evidence type="ECO:0000256" key="10">
    <source>
        <dbReference type="SAM" id="SignalP"/>
    </source>
</evidence>
<accession>A0ABR4QQW0</accession>
<dbReference type="EMBL" id="JAKROA010000001">
    <property type="protein sequence ID" value="KAL5112040.1"/>
    <property type="molecule type" value="Genomic_DNA"/>
</dbReference>
<dbReference type="Pfam" id="PF04756">
    <property type="entry name" value="OST3_OST6"/>
    <property type="match status" value="1"/>
</dbReference>
<reference evidence="11 12" key="1">
    <citation type="journal article" date="2022" name="Front. Cell. Infect. Microbiol.">
        <title>The Genomes of Two Strains of Taenia crassiceps the Animal Model for the Study of Human Cysticercosis.</title>
        <authorList>
            <person name="Bobes R.J."/>
            <person name="Estrada K."/>
            <person name="Rios-Valencia D.G."/>
            <person name="Calderon-Gallegos A."/>
            <person name="de la Torre P."/>
            <person name="Carrero J.C."/>
            <person name="Sanchez-Flores A."/>
            <person name="Laclette J.P."/>
        </authorList>
    </citation>
    <scope>NUCLEOTIDE SEQUENCE [LARGE SCALE GENOMIC DNA]</scope>
    <source>
        <strain evidence="11">WFUcys</strain>
    </source>
</reference>
<keyword evidence="4 9" id="KW-0812">Transmembrane</keyword>
<protein>
    <submittedName>
        <fullName evidence="11">Tumor suppressor candidate 3</fullName>
    </submittedName>
</protein>
<evidence type="ECO:0000256" key="4">
    <source>
        <dbReference type="ARBA" id="ARBA00022692"/>
    </source>
</evidence>
<evidence type="ECO:0000313" key="11">
    <source>
        <dbReference type="EMBL" id="KAL5112040.1"/>
    </source>
</evidence>
<keyword evidence="7 9" id="KW-1133">Transmembrane helix</keyword>
<keyword evidence="6" id="KW-0256">Endoplasmic reticulum</keyword>
<gene>
    <name evidence="11" type="ORF">TcWFU_004831</name>
</gene>
<dbReference type="PANTHER" id="PTHR12692">
    <property type="entry name" value="DOLICHYL-DIPHOSPHOOLIGOSACCHARIDE--PROTEIN GLYCOSYLTRANSFERASE-RELATED"/>
    <property type="match status" value="1"/>
</dbReference>
<comment type="similarity">
    <text evidence="3">Belongs to the OST3/OST6 family.</text>
</comment>
<feature type="transmembrane region" description="Helical" evidence="9">
    <location>
        <begin position="260"/>
        <end position="281"/>
    </location>
</feature>
<dbReference type="Proteomes" id="UP001651158">
    <property type="component" value="Unassembled WGS sequence"/>
</dbReference>
<keyword evidence="5 10" id="KW-0732">Signal</keyword>
<dbReference type="PANTHER" id="PTHR12692:SF0">
    <property type="entry name" value="GH11935P"/>
    <property type="match status" value="1"/>
</dbReference>
<evidence type="ECO:0000313" key="12">
    <source>
        <dbReference type="Proteomes" id="UP001651158"/>
    </source>
</evidence>
<evidence type="ECO:0000256" key="9">
    <source>
        <dbReference type="SAM" id="Phobius"/>
    </source>
</evidence>
<feature type="transmembrane region" description="Helical" evidence="9">
    <location>
        <begin position="227"/>
        <end position="248"/>
    </location>
</feature>
<evidence type="ECO:0000256" key="5">
    <source>
        <dbReference type="ARBA" id="ARBA00022729"/>
    </source>
</evidence>
<feature type="transmembrane region" description="Helical" evidence="9">
    <location>
        <begin position="149"/>
        <end position="171"/>
    </location>
</feature>
<feature type="signal peptide" evidence="10">
    <location>
        <begin position="1"/>
        <end position="16"/>
    </location>
</feature>
<name>A0ABR4QQW0_9CEST</name>
<evidence type="ECO:0000256" key="8">
    <source>
        <dbReference type="ARBA" id="ARBA00023136"/>
    </source>
</evidence>
<keyword evidence="8 9" id="KW-0472">Membrane</keyword>
<comment type="caution">
    <text evidence="11">The sequence shown here is derived from an EMBL/GenBank/DDBJ whole genome shotgun (WGS) entry which is preliminary data.</text>
</comment>
<keyword evidence="12" id="KW-1185">Reference proteome</keyword>
<evidence type="ECO:0000256" key="1">
    <source>
        <dbReference type="ARBA" id="ARBA00002791"/>
    </source>
</evidence>
<organism evidence="11 12">
    <name type="scientific">Taenia crassiceps</name>
    <dbReference type="NCBI Taxonomy" id="6207"/>
    <lineage>
        <taxon>Eukaryota</taxon>
        <taxon>Metazoa</taxon>
        <taxon>Spiralia</taxon>
        <taxon>Lophotrochozoa</taxon>
        <taxon>Platyhelminthes</taxon>
        <taxon>Cestoda</taxon>
        <taxon>Eucestoda</taxon>
        <taxon>Cyclophyllidea</taxon>
        <taxon>Taeniidae</taxon>
        <taxon>Taenia</taxon>
    </lineage>
</organism>
<feature type="transmembrane region" description="Helical" evidence="9">
    <location>
        <begin position="183"/>
        <end position="207"/>
    </location>
</feature>
<comment type="function">
    <text evidence="1">Subunit of the oligosaccharyl transferase (OST) complex that catalyzes the initial transfer of a defined glycan (Glc(3)Man(9)GlcNAc(2) in eukaryotes) from the lipid carrier dolichol-pyrophosphate to an asparagine residue within an Asn-X-Ser/Thr consensus motif in nascent polypeptide chains, the first step in protein N-glycosylation. N-glycosylation occurs cotranslationally and the complex associates with the Sec61 complex at the channel-forming translocon complex that mediates protein translocation across the endoplasmic reticulum (ER). All subunits are required for a maximal enzyme activity.</text>
</comment>
<evidence type="ECO:0000256" key="6">
    <source>
        <dbReference type="ARBA" id="ARBA00022824"/>
    </source>
</evidence>
<dbReference type="InterPro" id="IPR021149">
    <property type="entry name" value="OligosaccharylTrfase_OST3/OST6"/>
</dbReference>
<evidence type="ECO:0000256" key="2">
    <source>
        <dbReference type="ARBA" id="ARBA00004477"/>
    </source>
</evidence>